<dbReference type="EMBL" id="CP015519">
    <property type="protein sequence ID" value="APG26883.1"/>
    <property type="molecule type" value="Genomic_DNA"/>
</dbReference>
<evidence type="ECO:0000313" key="2">
    <source>
        <dbReference type="Proteomes" id="UP000182517"/>
    </source>
</evidence>
<keyword evidence="2" id="KW-1185">Reference proteome</keyword>
<accession>A0A1L3GLR7</accession>
<organism evidence="1 2">
    <name type="scientific">Syntrophotalea acetylenivorans</name>
    <dbReference type="NCBI Taxonomy" id="1842532"/>
    <lineage>
        <taxon>Bacteria</taxon>
        <taxon>Pseudomonadati</taxon>
        <taxon>Thermodesulfobacteriota</taxon>
        <taxon>Desulfuromonadia</taxon>
        <taxon>Desulfuromonadales</taxon>
        <taxon>Syntrophotaleaceae</taxon>
        <taxon>Syntrophotalea</taxon>
    </lineage>
</organism>
<protein>
    <submittedName>
        <fullName evidence="1">Uncharacterized protein</fullName>
    </submittedName>
</protein>
<gene>
    <name evidence="1" type="ORF">A7E78_02935</name>
</gene>
<dbReference type="Proteomes" id="UP000182517">
    <property type="component" value="Chromosome"/>
</dbReference>
<evidence type="ECO:0000313" key="1">
    <source>
        <dbReference type="EMBL" id="APG26883.1"/>
    </source>
</evidence>
<dbReference type="AlphaFoldDB" id="A0A1L3GLR7"/>
<name>A0A1L3GLR7_9BACT</name>
<proteinExistence type="predicted"/>
<sequence>MFQMGQFIFMIDVKKNNTVIWDFDAVVALLRHTAALFSTYLTPLVDESIVPATNVFFKSTVVNATHLTIRIARIDQ</sequence>
<dbReference type="KEGG" id="pef:A7E78_02935"/>
<reference evidence="1 2" key="1">
    <citation type="journal article" date="2017" name="Genome Announc.">
        <title>Complete Genome Sequences of Two Acetylene-Fermenting Pelobacter acetylenicus Strains.</title>
        <authorList>
            <person name="Sutton J.M."/>
            <person name="Baesman S.M."/>
            <person name="Fierst J.L."/>
            <person name="Poret-Peterson A.T."/>
            <person name="Oremland R.S."/>
            <person name="Dunlap D.S."/>
            <person name="Akob D.M."/>
        </authorList>
    </citation>
    <scope>NUCLEOTIDE SEQUENCE [LARGE SCALE GENOMIC DNA]</scope>
    <source>
        <strain evidence="1 2">SFB93</strain>
    </source>
</reference>